<dbReference type="Proteomes" id="UP000305709">
    <property type="component" value="Unassembled WGS sequence"/>
</dbReference>
<dbReference type="OrthoDB" id="5291101at2"/>
<dbReference type="InterPro" id="IPR001173">
    <property type="entry name" value="Glyco_trans_2-like"/>
</dbReference>
<dbReference type="EMBL" id="VDFV01000014">
    <property type="protein sequence ID" value="TNC71393.1"/>
    <property type="molecule type" value="Genomic_DNA"/>
</dbReference>
<name>A0A5C4N9V7_9RHOB</name>
<dbReference type="InterPro" id="IPR029044">
    <property type="entry name" value="Nucleotide-diphossugar_trans"/>
</dbReference>
<gene>
    <name evidence="2" type="ORF">FHG71_11600</name>
</gene>
<comment type="caution">
    <text evidence="2">The sequence shown here is derived from an EMBL/GenBank/DDBJ whole genome shotgun (WGS) entry which is preliminary data.</text>
</comment>
<dbReference type="InterPro" id="IPR050834">
    <property type="entry name" value="Glycosyltransf_2"/>
</dbReference>
<keyword evidence="3" id="KW-1185">Reference proteome</keyword>
<dbReference type="RefSeq" id="WP_139081846.1">
    <property type="nucleotide sequence ID" value="NZ_VDFV01000014.1"/>
</dbReference>
<accession>A0A5C4N9V7</accession>
<dbReference type="PANTHER" id="PTHR43685">
    <property type="entry name" value="GLYCOSYLTRANSFERASE"/>
    <property type="match status" value="1"/>
</dbReference>
<dbReference type="PANTHER" id="PTHR43685:SF2">
    <property type="entry name" value="GLYCOSYLTRANSFERASE 2-LIKE DOMAIN-CONTAINING PROTEIN"/>
    <property type="match status" value="1"/>
</dbReference>
<dbReference type="SUPFAM" id="SSF53448">
    <property type="entry name" value="Nucleotide-diphospho-sugar transferases"/>
    <property type="match status" value="1"/>
</dbReference>
<organism evidence="2 3">
    <name type="scientific">Rubellimicrobium roseum</name>
    <dbReference type="NCBI Taxonomy" id="687525"/>
    <lineage>
        <taxon>Bacteria</taxon>
        <taxon>Pseudomonadati</taxon>
        <taxon>Pseudomonadota</taxon>
        <taxon>Alphaproteobacteria</taxon>
        <taxon>Rhodobacterales</taxon>
        <taxon>Roseobacteraceae</taxon>
        <taxon>Rubellimicrobium</taxon>
    </lineage>
</organism>
<protein>
    <submittedName>
        <fullName evidence="2">Glycosyltransferase</fullName>
    </submittedName>
</protein>
<dbReference type="GO" id="GO:0016740">
    <property type="term" value="F:transferase activity"/>
    <property type="evidence" value="ECO:0007669"/>
    <property type="project" value="UniProtKB-KW"/>
</dbReference>
<evidence type="ECO:0000313" key="2">
    <source>
        <dbReference type="EMBL" id="TNC71393.1"/>
    </source>
</evidence>
<dbReference type="Pfam" id="PF00535">
    <property type="entry name" value="Glycos_transf_2"/>
    <property type="match status" value="1"/>
</dbReference>
<feature type="domain" description="Glycosyltransferase 2-like" evidence="1">
    <location>
        <begin position="30"/>
        <end position="174"/>
    </location>
</feature>
<dbReference type="Gene3D" id="3.90.550.10">
    <property type="entry name" value="Spore Coat Polysaccharide Biosynthesis Protein SpsA, Chain A"/>
    <property type="match status" value="1"/>
</dbReference>
<sequence>MNPTATEDLDRLHRGVIAPVPDGTERPLWSVMIPVYNAAHDLRRSLGSVLDQCPDPSVMQIEVVDDFSTKDDPGSVVQELGGGRAEFFRQPQNVGHSRNFNTCIARARGHLVHILHADDFVAPGFYDRLGAVFAVHPEAGAAFCRHAIVDPDGTPKWEWDIRTERETPGIIENWLDRIAARQLIQTPSIAVRREVYERLGGFDDRIRTCGEDWEMWVRIAAHYPVGYHPDLLAYYQDSSDSLTKRSIRSGQNIKDLRLASQLCRGYLPKPALAANRRSYEAWAELALHWAYEGFKKGHHAAALVQLREALICSRSTRILGKARGIGLFGLRQALRRRPT</sequence>
<proteinExistence type="predicted"/>
<dbReference type="AlphaFoldDB" id="A0A5C4N9V7"/>
<evidence type="ECO:0000259" key="1">
    <source>
        <dbReference type="Pfam" id="PF00535"/>
    </source>
</evidence>
<reference evidence="2 3" key="1">
    <citation type="submission" date="2019-06" db="EMBL/GenBank/DDBJ databases">
        <authorList>
            <person name="Jiang L."/>
        </authorList>
    </citation>
    <scope>NUCLEOTIDE SEQUENCE [LARGE SCALE GENOMIC DNA]</scope>
    <source>
        <strain evidence="2 3">YIM 48858</strain>
    </source>
</reference>
<evidence type="ECO:0000313" key="3">
    <source>
        <dbReference type="Proteomes" id="UP000305709"/>
    </source>
</evidence>
<keyword evidence="2" id="KW-0808">Transferase</keyword>